<accession>A0A2M7SA45</accession>
<dbReference type="InterPro" id="IPR000305">
    <property type="entry name" value="GIY-YIG_endonuc"/>
</dbReference>
<proteinExistence type="predicted"/>
<evidence type="ECO:0000313" key="2">
    <source>
        <dbReference type="EMBL" id="PIZ16402.1"/>
    </source>
</evidence>
<comment type="caution">
    <text evidence="2">The sequence shown here is derived from an EMBL/GenBank/DDBJ whole genome shotgun (WGS) entry which is preliminary data.</text>
</comment>
<sequence length="86" mass="10111">MYYVYVLKSRSIKRSYVGCSNNPAERLKAHNSGLVQSTKNGRPWRIIYTEELDSYAEARRREHYFKTGGGRRRIKRILEGLSTRIT</sequence>
<keyword evidence="2" id="KW-0540">Nuclease</keyword>
<dbReference type="CDD" id="cd10449">
    <property type="entry name" value="GIY-YIG_SLX1_like"/>
    <property type="match status" value="1"/>
</dbReference>
<gene>
    <name evidence="2" type="ORF">COY52_07085</name>
</gene>
<keyword evidence="2" id="KW-0378">Hydrolase</keyword>
<dbReference type="InterPro" id="IPR035901">
    <property type="entry name" value="GIY-YIG_endonuc_sf"/>
</dbReference>
<dbReference type="EMBL" id="PFMR01000189">
    <property type="protein sequence ID" value="PIZ16402.1"/>
    <property type="molecule type" value="Genomic_DNA"/>
</dbReference>
<protein>
    <submittedName>
        <fullName evidence="2">Endonuclease</fullName>
    </submittedName>
</protein>
<dbReference type="GO" id="GO:0004519">
    <property type="term" value="F:endonuclease activity"/>
    <property type="evidence" value="ECO:0007669"/>
    <property type="project" value="UniProtKB-KW"/>
</dbReference>
<organism evidence="2 3">
    <name type="scientific">Candidatus Desantisbacteria bacterium CG_4_10_14_0_8_um_filter_48_22</name>
    <dbReference type="NCBI Taxonomy" id="1974543"/>
    <lineage>
        <taxon>Bacteria</taxon>
        <taxon>Candidatus Desantisiibacteriota</taxon>
    </lineage>
</organism>
<evidence type="ECO:0000313" key="3">
    <source>
        <dbReference type="Proteomes" id="UP000229307"/>
    </source>
</evidence>
<dbReference type="AlphaFoldDB" id="A0A2M7SA45"/>
<feature type="domain" description="GIY-YIG" evidence="1">
    <location>
        <begin position="1"/>
        <end position="77"/>
    </location>
</feature>
<evidence type="ECO:0000259" key="1">
    <source>
        <dbReference type="PROSITE" id="PS50164"/>
    </source>
</evidence>
<name>A0A2M7SA45_9BACT</name>
<dbReference type="SUPFAM" id="SSF82771">
    <property type="entry name" value="GIY-YIG endonuclease"/>
    <property type="match status" value="1"/>
</dbReference>
<keyword evidence="2" id="KW-0255">Endonuclease</keyword>
<reference evidence="3" key="1">
    <citation type="submission" date="2017-09" db="EMBL/GenBank/DDBJ databases">
        <title>Depth-based differentiation of microbial function through sediment-hosted aquifers and enrichment of novel symbionts in the deep terrestrial subsurface.</title>
        <authorList>
            <person name="Probst A.J."/>
            <person name="Ladd B."/>
            <person name="Jarett J.K."/>
            <person name="Geller-Mcgrath D.E."/>
            <person name="Sieber C.M.K."/>
            <person name="Emerson J.B."/>
            <person name="Anantharaman K."/>
            <person name="Thomas B.C."/>
            <person name="Malmstrom R."/>
            <person name="Stieglmeier M."/>
            <person name="Klingl A."/>
            <person name="Woyke T."/>
            <person name="Ryan C.M."/>
            <person name="Banfield J.F."/>
        </authorList>
    </citation>
    <scope>NUCLEOTIDE SEQUENCE [LARGE SCALE GENOMIC DNA]</scope>
</reference>
<dbReference type="Gene3D" id="3.40.1440.10">
    <property type="entry name" value="GIY-YIG endonuclease"/>
    <property type="match status" value="1"/>
</dbReference>
<dbReference type="Proteomes" id="UP000229307">
    <property type="component" value="Unassembled WGS sequence"/>
</dbReference>
<dbReference type="Pfam" id="PF01541">
    <property type="entry name" value="GIY-YIG"/>
    <property type="match status" value="1"/>
</dbReference>
<dbReference type="PROSITE" id="PS50164">
    <property type="entry name" value="GIY_YIG"/>
    <property type="match status" value="1"/>
</dbReference>